<proteinExistence type="predicted"/>
<dbReference type="EMBL" id="JABBJJ010000042">
    <property type="protein sequence ID" value="NMO15555.1"/>
    <property type="molecule type" value="Genomic_DNA"/>
</dbReference>
<keyword evidence="2" id="KW-1185">Reference proteome</keyword>
<reference evidence="1 2" key="1">
    <citation type="submission" date="2020-04" db="EMBL/GenBank/DDBJ databases">
        <title>Draft genome of Pyxidicoccus fallax type strain.</title>
        <authorList>
            <person name="Whitworth D.E."/>
        </authorList>
    </citation>
    <scope>NUCLEOTIDE SEQUENCE [LARGE SCALE GENOMIC DNA]</scope>
    <source>
        <strain evidence="1 2">DSM 14698</strain>
    </source>
</reference>
<gene>
    <name evidence="1" type="ORF">HG543_11925</name>
</gene>
<accession>A0A848LF90</accession>
<sequence length="313" mass="33730">MRSRRIEGLLVVSWLAVAWGCGPVEDVEADPRGEVDTAEQELGSVNGLSFNGLSFNGLSFNGLSFNGLSFNGLSQQGLSSARFGTWFQSNPALANMVMRYMVRCAVPAGQTRSYTDARSGKSYSWAGQLGLAPGWASGQRPSTAEQQVVSACLAAHTTNTGVSMAISVLGRDGRGQPIPYSREELSNHSVREACFFGNLFNGEGVYVASDQGVLRGSQSSPRGCALSPGPFQRIEENCPPLIPLVSCDLYCEPSIGKPYRDACRYNGVTYRAITTRLRPEDVFLCGDGTCQYTESCGWGRTYRDCLADCGVCQ</sequence>
<protein>
    <submittedName>
        <fullName evidence="1">Uncharacterized protein</fullName>
    </submittedName>
</protein>
<evidence type="ECO:0000313" key="1">
    <source>
        <dbReference type="EMBL" id="NMO15555.1"/>
    </source>
</evidence>
<dbReference type="AlphaFoldDB" id="A0A848LF90"/>
<name>A0A848LF90_9BACT</name>
<organism evidence="1 2">
    <name type="scientific">Pyxidicoccus fallax</name>
    <dbReference type="NCBI Taxonomy" id="394095"/>
    <lineage>
        <taxon>Bacteria</taxon>
        <taxon>Pseudomonadati</taxon>
        <taxon>Myxococcota</taxon>
        <taxon>Myxococcia</taxon>
        <taxon>Myxococcales</taxon>
        <taxon>Cystobacterineae</taxon>
        <taxon>Myxococcaceae</taxon>
        <taxon>Pyxidicoccus</taxon>
    </lineage>
</organism>
<dbReference type="Proteomes" id="UP000518300">
    <property type="component" value="Unassembled WGS sequence"/>
</dbReference>
<dbReference type="RefSeq" id="WP_169344849.1">
    <property type="nucleotide sequence ID" value="NZ_JABBJJ010000042.1"/>
</dbReference>
<evidence type="ECO:0000313" key="2">
    <source>
        <dbReference type="Proteomes" id="UP000518300"/>
    </source>
</evidence>
<comment type="caution">
    <text evidence="1">The sequence shown here is derived from an EMBL/GenBank/DDBJ whole genome shotgun (WGS) entry which is preliminary data.</text>
</comment>